<feature type="region of interest" description="Disordered" evidence="6">
    <location>
        <begin position="349"/>
        <end position="406"/>
    </location>
</feature>
<name>A0ABR0PHH8_GOSAR</name>
<proteinExistence type="predicted"/>
<protein>
    <recommendedName>
        <fullName evidence="7">NAC domain-containing protein</fullName>
    </recommendedName>
</protein>
<feature type="domain" description="NAC" evidence="7">
    <location>
        <begin position="50"/>
        <end position="181"/>
    </location>
</feature>
<dbReference type="Gene3D" id="2.170.150.80">
    <property type="entry name" value="NAC domain"/>
    <property type="match status" value="1"/>
</dbReference>
<gene>
    <name evidence="8" type="ORF">PVK06_018624</name>
</gene>
<dbReference type="Proteomes" id="UP001358586">
    <property type="component" value="Chromosome 6"/>
</dbReference>
<dbReference type="PANTHER" id="PTHR31989">
    <property type="entry name" value="NAC DOMAIN-CONTAINING PROTEIN 82-RELATED"/>
    <property type="match status" value="1"/>
</dbReference>
<comment type="caution">
    <text evidence="8">The sequence shown here is derived from an EMBL/GenBank/DDBJ whole genome shotgun (WGS) entry which is preliminary data.</text>
</comment>
<keyword evidence="3" id="KW-0238">DNA-binding</keyword>
<dbReference type="SUPFAM" id="SSF101941">
    <property type="entry name" value="NAC domain"/>
    <property type="match status" value="1"/>
</dbReference>
<dbReference type="EMBL" id="JARKNE010000006">
    <property type="protein sequence ID" value="KAK5823861.1"/>
    <property type="molecule type" value="Genomic_DNA"/>
</dbReference>
<feature type="compositionally biased region" description="Polar residues" evidence="6">
    <location>
        <begin position="349"/>
        <end position="377"/>
    </location>
</feature>
<evidence type="ECO:0000256" key="2">
    <source>
        <dbReference type="ARBA" id="ARBA00023015"/>
    </source>
</evidence>
<keyword evidence="5" id="KW-0539">Nucleus</keyword>
<keyword evidence="2" id="KW-0805">Transcription regulation</keyword>
<evidence type="ECO:0000256" key="4">
    <source>
        <dbReference type="ARBA" id="ARBA00023163"/>
    </source>
</evidence>
<comment type="subcellular location">
    <subcellularLocation>
        <location evidence="1">Nucleus</location>
    </subcellularLocation>
</comment>
<evidence type="ECO:0000313" key="8">
    <source>
        <dbReference type="EMBL" id="KAK5823861.1"/>
    </source>
</evidence>
<keyword evidence="9" id="KW-1185">Reference proteome</keyword>
<dbReference type="InterPro" id="IPR003441">
    <property type="entry name" value="NAC-dom"/>
</dbReference>
<dbReference type="InterPro" id="IPR036093">
    <property type="entry name" value="NAC_dom_sf"/>
</dbReference>
<organism evidence="8 9">
    <name type="scientific">Gossypium arboreum</name>
    <name type="common">Tree cotton</name>
    <name type="synonym">Gossypium nanking</name>
    <dbReference type="NCBI Taxonomy" id="29729"/>
    <lineage>
        <taxon>Eukaryota</taxon>
        <taxon>Viridiplantae</taxon>
        <taxon>Streptophyta</taxon>
        <taxon>Embryophyta</taxon>
        <taxon>Tracheophyta</taxon>
        <taxon>Spermatophyta</taxon>
        <taxon>Magnoliopsida</taxon>
        <taxon>eudicotyledons</taxon>
        <taxon>Gunneridae</taxon>
        <taxon>Pentapetalae</taxon>
        <taxon>rosids</taxon>
        <taxon>malvids</taxon>
        <taxon>Malvales</taxon>
        <taxon>Malvaceae</taxon>
        <taxon>Malvoideae</taxon>
        <taxon>Gossypium</taxon>
    </lineage>
</organism>
<evidence type="ECO:0000256" key="1">
    <source>
        <dbReference type="ARBA" id="ARBA00004123"/>
    </source>
</evidence>
<evidence type="ECO:0000256" key="3">
    <source>
        <dbReference type="ARBA" id="ARBA00023125"/>
    </source>
</evidence>
<keyword evidence="4" id="KW-0804">Transcription</keyword>
<evidence type="ECO:0000259" key="7">
    <source>
        <dbReference type="PROSITE" id="PS51005"/>
    </source>
</evidence>
<feature type="compositionally biased region" description="Low complexity" evidence="6">
    <location>
        <begin position="383"/>
        <end position="394"/>
    </location>
</feature>
<reference evidence="8 9" key="1">
    <citation type="submission" date="2023-03" db="EMBL/GenBank/DDBJ databases">
        <title>WGS of Gossypium arboreum.</title>
        <authorList>
            <person name="Yu D."/>
        </authorList>
    </citation>
    <scope>NUCLEOTIDE SEQUENCE [LARGE SCALE GENOMIC DNA]</scope>
    <source>
        <tissue evidence="8">Leaf</tissue>
    </source>
</reference>
<evidence type="ECO:0000256" key="6">
    <source>
        <dbReference type="SAM" id="MobiDB-lite"/>
    </source>
</evidence>
<evidence type="ECO:0000256" key="5">
    <source>
        <dbReference type="ARBA" id="ARBA00023242"/>
    </source>
</evidence>
<dbReference type="PROSITE" id="PS51005">
    <property type="entry name" value="NAC"/>
    <property type="match status" value="1"/>
</dbReference>
<accession>A0ABR0PHH8</accession>
<dbReference type="Pfam" id="PF02365">
    <property type="entry name" value="NAM"/>
    <property type="match status" value="1"/>
</dbReference>
<sequence>MPHYHTLMKSKFKLNAGKSRLFFKLIERRHPAAQLLHTNQIIMIASAASLSACIAITSTNEELFIGLDKLTSGSPLPCNVIEVNPYSVEPQYLPDGIWFLISSNDKTDMEHGLWKVKEQAREVFSNSDIIGWRTTFVYDKDQVPHEHKTNWVMQVFSTTQKRLCDENANKETISMCRVFLVPSDEMQQKVSSARIGTENHLPQPPILDANCSTGIGSSSNRQVNKHDEKEGLAVAGTIPVPEHQDENDVEMDCFTEAHIDSFSRGDFLEMNDLINHVSSSSSGNSSAPSMSSDECFDSMAFLQDLDQDLVLEQNDIGKKLDVSASNRLDEVVLVPATLVSVVSIEGNDSSSNELLKTTSSVPNSANNNEISKHATGNQRDEGPSSSSSSSSVKPKSSRRKRDALGRMKELRKKYLCFMPF</sequence>
<evidence type="ECO:0000313" key="9">
    <source>
        <dbReference type="Proteomes" id="UP001358586"/>
    </source>
</evidence>